<dbReference type="GO" id="GO:0005304">
    <property type="term" value="F:L-valine transmembrane transporter activity"/>
    <property type="evidence" value="ECO:0007669"/>
    <property type="project" value="TreeGrafter"/>
</dbReference>
<proteinExistence type="inferred from homology"/>
<keyword evidence="8 10" id="KW-0472">Membrane</keyword>
<dbReference type="GO" id="GO:1903806">
    <property type="term" value="P:L-isoleucine import across plasma membrane"/>
    <property type="evidence" value="ECO:0007669"/>
    <property type="project" value="TreeGrafter"/>
</dbReference>
<evidence type="ECO:0000256" key="5">
    <source>
        <dbReference type="ARBA" id="ARBA00022692"/>
    </source>
</evidence>
<evidence type="ECO:0000256" key="3">
    <source>
        <dbReference type="ARBA" id="ARBA00022475"/>
    </source>
</evidence>
<evidence type="ECO:0000256" key="9">
    <source>
        <dbReference type="ARBA" id="ARBA00037998"/>
    </source>
</evidence>
<dbReference type="InterPro" id="IPR052157">
    <property type="entry name" value="BCAA_transport_permease"/>
</dbReference>
<dbReference type="EMBL" id="LHXL01000002">
    <property type="protein sequence ID" value="KXA90631.1"/>
    <property type="molecule type" value="Genomic_DNA"/>
</dbReference>
<dbReference type="GO" id="GO:0015190">
    <property type="term" value="F:L-leucine transmembrane transporter activity"/>
    <property type="evidence" value="ECO:0007669"/>
    <property type="project" value="TreeGrafter"/>
</dbReference>
<feature type="transmembrane region" description="Helical" evidence="10">
    <location>
        <begin position="92"/>
        <end position="118"/>
    </location>
</feature>
<name>A0A133U8V5_9EURY</name>
<evidence type="ECO:0000256" key="4">
    <source>
        <dbReference type="ARBA" id="ARBA00022519"/>
    </source>
</evidence>
<accession>A0A133U8V5</accession>
<protein>
    <submittedName>
        <fullName evidence="11">Branched-chain amino acid ABC transporter permease</fullName>
    </submittedName>
</protein>
<keyword evidence="4" id="KW-0997">Cell inner membrane</keyword>
<dbReference type="Proteomes" id="UP000070589">
    <property type="component" value="Unassembled WGS sequence"/>
</dbReference>
<dbReference type="InterPro" id="IPR001851">
    <property type="entry name" value="ABC_transp_permease"/>
</dbReference>
<evidence type="ECO:0000256" key="7">
    <source>
        <dbReference type="ARBA" id="ARBA00022989"/>
    </source>
</evidence>
<comment type="caution">
    <text evidence="11">The sequence shown here is derived from an EMBL/GenBank/DDBJ whole genome shotgun (WGS) entry which is preliminary data.</text>
</comment>
<feature type="transmembrane region" description="Helical" evidence="10">
    <location>
        <begin position="138"/>
        <end position="157"/>
    </location>
</feature>
<dbReference type="GO" id="GO:0042941">
    <property type="term" value="P:D-alanine transmembrane transport"/>
    <property type="evidence" value="ECO:0007669"/>
    <property type="project" value="TreeGrafter"/>
</dbReference>
<reference evidence="11 12" key="1">
    <citation type="journal article" date="2016" name="Sci. Rep.">
        <title>Metabolic traits of an uncultured archaeal lineage -MSBL1- from brine pools of the Red Sea.</title>
        <authorList>
            <person name="Mwirichia R."/>
            <person name="Alam I."/>
            <person name="Rashid M."/>
            <person name="Vinu M."/>
            <person name="Ba-Alawi W."/>
            <person name="Anthony Kamau A."/>
            <person name="Kamanda Ngugi D."/>
            <person name="Goker M."/>
            <person name="Klenk H.P."/>
            <person name="Bajic V."/>
            <person name="Stingl U."/>
        </authorList>
    </citation>
    <scope>NUCLEOTIDE SEQUENCE [LARGE SCALE GENOMIC DNA]</scope>
    <source>
        <strain evidence="11">SCGC-AAA259D14</strain>
    </source>
</reference>
<feature type="transmembrane region" description="Helical" evidence="10">
    <location>
        <begin position="189"/>
        <end position="211"/>
    </location>
</feature>
<evidence type="ECO:0000256" key="6">
    <source>
        <dbReference type="ARBA" id="ARBA00022970"/>
    </source>
</evidence>
<gene>
    <name evidence="11" type="ORF">AKJ62_00215</name>
</gene>
<dbReference type="PANTHER" id="PTHR11795:SF371">
    <property type="entry name" value="HIGH-AFFINITY BRANCHED-CHAIN AMINO ACID TRANSPORT SYSTEM PERMEASE PROTEIN LIVH"/>
    <property type="match status" value="1"/>
</dbReference>
<dbReference type="GO" id="GO:0015188">
    <property type="term" value="F:L-isoleucine transmembrane transporter activity"/>
    <property type="evidence" value="ECO:0007669"/>
    <property type="project" value="TreeGrafter"/>
</dbReference>
<keyword evidence="12" id="KW-1185">Reference proteome</keyword>
<keyword evidence="6" id="KW-0029">Amino-acid transport</keyword>
<dbReference type="GO" id="GO:0015192">
    <property type="term" value="F:L-phenylalanine transmembrane transporter activity"/>
    <property type="evidence" value="ECO:0007669"/>
    <property type="project" value="TreeGrafter"/>
</dbReference>
<feature type="transmembrane region" description="Helical" evidence="10">
    <location>
        <begin position="217"/>
        <end position="246"/>
    </location>
</feature>
<feature type="transmembrane region" description="Helical" evidence="10">
    <location>
        <begin position="258"/>
        <end position="275"/>
    </location>
</feature>
<comment type="similarity">
    <text evidence="9">Belongs to the binding-protein-dependent transport system permease family. LivHM subfamily.</text>
</comment>
<dbReference type="GO" id="GO:0015808">
    <property type="term" value="P:L-alanine transport"/>
    <property type="evidence" value="ECO:0007669"/>
    <property type="project" value="TreeGrafter"/>
</dbReference>
<evidence type="ECO:0000313" key="11">
    <source>
        <dbReference type="EMBL" id="KXA90631.1"/>
    </source>
</evidence>
<dbReference type="PANTHER" id="PTHR11795">
    <property type="entry name" value="BRANCHED-CHAIN AMINO ACID TRANSPORT SYSTEM PERMEASE PROTEIN LIVH"/>
    <property type="match status" value="1"/>
</dbReference>
<organism evidence="11 12">
    <name type="scientific">candidate division MSBL1 archaeon SCGC-AAA259D14</name>
    <dbReference type="NCBI Taxonomy" id="1698261"/>
    <lineage>
        <taxon>Archaea</taxon>
        <taxon>Methanobacteriati</taxon>
        <taxon>Methanobacteriota</taxon>
        <taxon>candidate division MSBL1</taxon>
    </lineage>
</organism>
<evidence type="ECO:0000256" key="10">
    <source>
        <dbReference type="SAM" id="Phobius"/>
    </source>
</evidence>
<evidence type="ECO:0000313" key="12">
    <source>
        <dbReference type="Proteomes" id="UP000070589"/>
    </source>
</evidence>
<dbReference type="CDD" id="cd06582">
    <property type="entry name" value="TM_PBP1_LivH_like"/>
    <property type="match status" value="1"/>
</dbReference>
<evidence type="ECO:0000256" key="8">
    <source>
        <dbReference type="ARBA" id="ARBA00023136"/>
    </source>
</evidence>
<dbReference type="AlphaFoldDB" id="A0A133U8V5"/>
<evidence type="ECO:0000256" key="1">
    <source>
        <dbReference type="ARBA" id="ARBA00004651"/>
    </source>
</evidence>
<dbReference type="Pfam" id="PF02653">
    <property type="entry name" value="BPD_transp_2"/>
    <property type="match status" value="1"/>
</dbReference>
<feature type="transmembrane region" description="Helical" evidence="10">
    <location>
        <begin position="62"/>
        <end position="80"/>
    </location>
</feature>
<keyword evidence="2" id="KW-0813">Transport</keyword>
<keyword evidence="7 10" id="KW-1133">Transmembrane helix</keyword>
<sequence>MIDLFINGIVMGSILALGAVSLTFQYGVLNFPNLAHGEFIAIGAYLTLLGNVWFGWGLIQSGIFAIIVSIGLGILLEKLLWKPLRYGGAGLVSFLIISMGASIFLRSSIIAIFGGSFHYFDIPAATPVTFLGVSIGKYQLLVLIFSIISMLAIYYILQRTRLGKSLRAISDSTRLAKISGIDVDWTIRMMWVIVMILVGIAGVMYGLVVMVRPNMGFYLLLPIFAAVILGGVGNVYGAIIGAMILGISQEVSTKWLPTQYKVAVAFVALIIVLIFRPKGLFKGMR</sequence>
<keyword evidence="3" id="KW-1003">Cell membrane</keyword>
<feature type="transmembrane region" description="Helical" evidence="10">
    <location>
        <begin position="6"/>
        <end position="27"/>
    </location>
</feature>
<keyword evidence="5 10" id="KW-0812">Transmembrane</keyword>
<comment type="subcellular location">
    <subcellularLocation>
        <location evidence="1">Cell membrane</location>
        <topology evidence="1">Multi-pass membrane protein</topology>
    </subcellularLocation>
</comment>
<evidence type="ECO:0000256" key="2">
    <source>
        <dbReference type="ARBA" id="ARBA00022448"/>
    </source>
</evidence>
<dbReference type="GO" id="GO:0005886">
    <property type="term" value="C:plasma membrane"/>
    <property type="evidence" value="ECO:0007669"/>
    <property type="project" value="UniProtKB-SubCell"/>
</dbReference>